<dbReference type="Gene3D" id="3.30.200.60">
    <property type="entry name" value="Peptidase C65 Otubain, subdomain 1"/>
    <property type="match status" value="1"/>
</dbReference>
<dbReference type="Pfam" id="PF10275">
    <property type="entry name" value="Peptidase_C65"/>
    <property type="match status" value="1"/>
</dbReference>
<feature type="compositionally biased region" description="Low complexity" evidence="7">
    <location>
        <begin position="71"/>
        <end position="81"/>
    </location>
</feature>
<dbReference type="InterPro" id="IPR042467">
    <property type="entry name" value="Peptidase_C65_otubain_sub2"/>
</dbReference>
<evidence type="ECO:0000256" key="1">
    <source>
        <dbReference type="ARBA" id="ARBA00000707"/>
    </source>
</evidence>
<dbReference type="VEuPathDB" id="FungiDB:MAPG_01897"/>
<dbReference type="InterPro" id="IPR038765">
    <property type="entry name" value="Papain-like_cys_pep_sf"/>
</dbReference>
<proteinExistence type="predicted"/>
<keyword evidence="5" id="KW-0378">Hydrolase</keyword>
<feature type="compositionally biased region" description="Basic residues" evidence="7">
    <location>
        <begin position="101"/>
        <end position="122"/>
    </location>
</feature>
<dbReference type="SUPFAM" id="SSF101447">
    <property type="entry name" value="Formin homology 2 domain (FH2 domain)"/>
    <property type="match status" value="1"/>
</dbReference>
<dbReference type="InterPro" id="IPR003323">
    <property type="entry name" value="OTU_dom"/>
</dbReference>
<keyword evidence="4" id="KW-0833">Ubl conjugation pathway</keyword>
<organism evidence="10 11">
    <name type="scientific">Magnaporthiopsis poae (strain ATCC 64411 / 73-15)</name>
    <name type="common">Kentucky bluegrass fungus</name>
    <name type="synonym">Magnaporthe poae</name>
    <dbReference type="NCBI Taxonomy" id="644358"/>
    <lineage>
        <taxon>Eukaryota</taxon>
        <taxon>Fungi</taxon>
        <taxon>Dikarya</taxon>
        <taxon>Ascomycota</taxon>
        <taxon>Pezizomycotina</taxon>
        <taxon>Sordariomycetes</taxon>
        <taxon>Sordariomycetidae</taxon>
        <taxon>Magnaporthales</taxon>
        <taxon>Magnaporthaceae</taxon>
        <taxon>Magnaporthiopsis</taxon>
    </lineage>
</organism>
<evidence type="ECO:0000256" key="6">
    <source>
        <dbReference type="ARBA" id="ARBA00022807"/>
    </source>
</evidence>
<dbReference type="CDD" id="cd22749">
    <property type="entry name" value="Otubain_C65"/>
    <property type="match status" value="1"/>
</dbReference>
<gene>
    <name evidence="9" type="ORF">MAPG_01897</name>
</gene>
<evidence type="ECO:0000256" key="2">
    <source>
        <dbReference type="ARBA" id="ARBA00012759"/>
    </source>
</evidence>
<dbReference type="PROSITE" id="PS50802">
    <property type="entry name" value="OTU"/>
    <property type="match status" value="1"/>
</dbReference>
<dbReference type="EMBL" id="GL876967">
    <property type="protein sequence ID" value="KLU82829.1"/>
    <property type="molecule type" value="Genomic_DNA"/>
</dbReference>
<evidence type="ECO:0000256" key="3">
    <source>
        <dbReference type="ARBA" id="ARBA00022670"/>
    </source>
</evidence>
<feature type="region of interest" description="Disordered" evidence="7">
    <location>
        <begin position="65"/>
        <end position="130"/>
    </location>
</feature>
<evidence type="ECO:0000313" key="9">
    <source>
        <dbReference type="EMBL" id="KLU82829.1"/>
    </source>
</evidence>
<dbReference type="EC" id="3.4.19.12" evidence="2"/>
<reference evidence="11" key="2">
    <citation type="submission" date="2010-05" db="EMBL/GenBank/DDBJ databases">
        <title>The genome sequence of Magnaporthe poae strain ATCC 64411.</title>
        <authorList>
            <person name="Ma L.-J."/>
            <person name="Dead R."/>
            <person name="Young S."/>
            <person name="Zeng Q."/>
            <person name="Koehrsen M."/>
            <person name="Alvarado L."/>
            <person name="Berlin A."/>
            <person name="Chapman S.B."/>
            <person name="Chen Z."/>
            <person name="Freedman E."/>
            <person name="Gellesch M."/>
            <person name="Goldberg J."/>
            <person name="Griggs A."/>
            <person name="Gujja S."/>
            <person name="Heilman E.R."/>
            <person name="Heiman D."/>
            <person name="Hepburn T."/>
            <person name="Howarth C."/>
            <person name="Jen D."/>
            <person name="Larson L."/>
            <person name="Mehta T."/>
            <person name="Neiman D."/>
            <person name="Pearson M."/>
            <person name="Roberts A."/>
            <person name="Saif S."/>
            <person name="Shea T."/>
            <person name="Shenoy N."/>
            <person name="Sisk P."/>
            <person name="Stolte C."/>
            <person name="Sykes S."/>
            <person name="Walk T."/>
            <person name="White J."/>
            <person name="Yandava C."/>
            <person name="Haas B."/>
            <person name="Nusbaum C."/>
            <person name="Birren B."/>
        </authorList>
    </citation>
    <scope>NUCLEOTIDE SEQUENCE [LARGE SCALE GENOMIC DNA]</scope>
    <source>
        <strain evidence="11">ATCC 64411 / 73-15</strain>
    </source>
</reference>
<dbReference type="PANTHER" id="PTHR12931">
    <property type="entry name" value="UBIQUITIN THIOLESTERASE PROTEIN OTUB"/>
    <property type="match status" value="1"/>
</dbReference>
<evidence type="ECO:0000256" key="4">
    <source>
        <dbReference type="ARBA" id="ARBA00022786"/>
    </source>
</evidence>
<feature type="domain" description="OTU" evidence="8">
    <location>
        <begin position="218"/>
        <end position="428"/>
    </location>
</feature>
<feature type="compositionally biased region" description="Pro residues" evidence="7">
    <location>
        <begin position="86"/>
        <end position="98"/>
    </location>
</feature>
<keyword evidence="11" id="KW-1185">Reference proteome</keyword>
<reference evidence="9" key="3">
    <citation type="submission" date="2011-03" db="EMBL/GenBank/DDBJ databases">
        <title>Annotation of Magnaporthe poae ATCC 64411.</title>
        <authorList>
            <person name="Ma L.-J."/>
            <person name="Dead R."/>
            <person name="Young S.K."/>
            <person name="Zeng Q."/>
            <person name="Gargeya S."/>
            <person name="Fitzgerald M."/>
            <person name="Haas B."/>
            <person name="Abouelleil A."/>
            <person name="Alvarado L."/>
            <person name="Arachchi H.M."/>
            <person name="Berlin A."/>
            <person name="Brown A."/>
            <person name="Chapman S.B."/>
            <person name="Chen Z."/>
            <person name="Dunbar C."/>
            <person name="Freedman E."/>
            <person name="Gearin G."/>
            <person name="Gellesch M."/>
            <person name="Goldberg J."/>
            <person name="Griggs A."/>
            <person name="Gujja S."/>
            <person name="Heiman D."/>
            <person name="Howarth C."/>
            <person name="Larson L."/>
            <person name="Lui A."/>
            <person name="MacDonald P.J.P."/>
            <person name="Mehta T."/>
            <person name="Montmayeur A."/>
            <person name="Murphy C."/>
            <person name="Neiman D."/>
            <person name="Pearson M."/>
            <person name="Priest M."/>
            <person name="Roberts A."/>
            <person name="Saif S."/>
            <person name="Shea T."/>
            <person name="Shenoy N."/>
            <person name="Sisk P."/>
            <person name="Stolte C."/>
            <person name="Sykes S."/>
            <person name="Yandava C."/>
            <person name="Wortman J."/>
            <person name="Nusbaum C."/>
            <person name="Birren B."/>
        </authorList>
    </citation>
    <scope>NUCLEOTIDE SEQUENCE</scope>
    <source>
        <strain evidence="9">ATCC 64411</strain>
    </source>
</reference>
<dbReference type="AlphaFoldDB" id="A0A0C4DPW7"/>
<keyword evidence="6" id="KW-0788">Thiol protease</keyword>
<dbReference type="eggNOG" id="KOG3991">
    <property type="taxonomic scope" value="Eukaryota"/>
</dbReference>
<feature type="region of interest" description="Disordered" evidence="7">
    <location>
        <begin position="629"/>
        <end position="683"/>
    </location>
</feature>
<evidence type="ECO:0000256" key="7">
    <source>
        <dbReference type="SAM" id="MobiDB-lite"/>
    </source>
</evidence>
<dbReference type="GO" id="GO:0006508">
    <property type="term" value="P:proteolysis"/>
    <property type="evidence" value="ECO:0007669"/>
    <property type="project" value="UniProtKB-KW"/>
</dbReference>
<feature type="region of interest" description="Disordered" evidence="7">
    <location>
        <begin position="495"/>
        <end position="566"/>
    </location>
</feature>
<evidence type="ECO:0000256" key="5">
    <source>
        <dbReference type="ARBA" id="ARBA00022801"/>
    </source>
</evidence>
<feature type="compositionally biased region" description="Basic and acidic residues" evidence="7">
    <location>
        <begin position="672"/>
        <end position="683"/>
    </location>
</feature>
<dbReference type="InterPro" id="IPR042468">
    <property type="entry name" value="Peptidase_C65_otubain_sub1"/>
</dbReference>
<evidence type="ECO:0000259" key="8">
    <source>
        <dbReference type="PROSITE" id="PS50802"/>
    </source>
</evidence>
<dbReference type="Gene3D" id="1.20.1300.20">
    <property type="entry name" value="Peptidase C65 Otubain, subdomain 2"/>
    <property type="match status" value="1"/>
</dbReference>
<evidence type="ECO:0000313" key="11">
    <source>
        <dbReference type="Proteomes" id="UP000011715"/>
    </source>
</evidence>
<feature type="compositionally biased region" description="Low complexity" evidence="7">
    <location>
        <begin position="541"/>
        <end position="552"/>
    </location>
</feature>
<dbReference type="GO" id="GO:0004843">
    <property type="term" value="F:cysteine-type deubiquitinase activity"/>
    <property type="evidence" value="ECO:0007669"/>
    <property type="project" value="UniProtKB-EC"/>
</dbReference>
<dbReference type="InterPro" id="IPR019400">
    <property type="entry name" value="Peptidase_C65_otubain"/>
</dbReference>
<dbReference type="EMBL" id="ADBL01000474">
    <property type="status" value="NOT_ANNOTATED_CDS"/>
    <property type="molecule type" value="Genomic_DNA"/>
</dbReference>
<reference evidence="9" key="1">
    <citation type="submission" date="2010-05" db="EMBL/GenBank/DDBJ databases">
        <title>The Genome Sequence of Magnaporthe poae strain ATCC 64411.</title>
        <authorList>
            <consortium name="The Broad Institute Genome Sequencing Platform"/>
            <consortium name="Broad Institute Genome Sequencing Center for Infectious Disease"/>
            <person name="Ma L.-J."/>
            <person name="Dead R."/>
            <person name="Young S."/>
            <person name="Zeng Q."/>
            <person name="Koehrsen M."/>
            <person name="Alvarado L."/>
            <person name="Berlin A."/>
            <person name="Chapman S.B."/>
            <person name="Chen Z."/>
            <person name="Freedman E."/>
            <person name="Gellesch M."/>
            <person name="Goldberg J."/>
            <person name="Griggs A."/>
            <person name="Gujja S."/>
            <person name="Heilman E.R."/>
            <person name="Heiman D."/>
            <person name="Hepburn T."/>
            <person name="Howarth C."/>
            <person name="Jen D."/>
            <person name="Larson L."/>
            <person name="Mehta T."/>
            <person name="Neiman D."/>
            <person name="Pearson M."/>
            <person name="Roberts A."/>
            <person name="Saif S."/>
            <person name="Shea T."/>
            <person name="Shenoy N."/>
            <person name="Sisk P."/>
            <person name="Stolte C."/>
            <person name="Sykes S."/>
            <person name="Walk T."/>
            <person name="White J."/>
            <person name="Yandava C."/>
            <person name="Haas B."/>
            <person name="Nusbaum C."/>
            <person name="Birren B."/>
        </authorList>
    </citation>
    <scope>NUCLEOTIDE SEQUENCE</scope>
    <source>
        <strain evidence="9">ATCC 64411</strain>
    </source>
</reference>
<protein>
    <recommendedName>
        <fullName evidence="2">ubiquitinyl hydrolase 1</fullName>
        <ecNumber evidence="2">3.4.19.12</ecNumber>
    </recommendedName>
</protein>
<dbReference type="SUPFAM" id="SSF54001">
    <property type="entry name" value="Cysteine proteinases"/>
    <property type="match status" value="1"/>
</dbReference>
<feature type="compositionally biased region" description="Basic and acidic residues" evidence="7">
    <location>
        <begin position="640"/>
        <end position="654"/>
    </location>
</feature>
<sequence length="683" mass="75181">MFLPQPTPFGASFGSYHGLSDGFIGGGFPVQGAHPTSFVGSSAGCGGCSGSAVGGQQHLQAFELHHHHHPQQQQQQQQQLLTMGQVPPPPPPPPPPPTFHTNHHNHHHQQHHQHYQNQRHHQQQQQQQQLQLQLPLPPQYLPHLNHHANSPRRTIAAMDDASPQDDVAAQEAAARDYQPQLEGPLVGDRTTSHAITEQYAKADPVYVEKTIALPQTYSHYRPIQGDGNCGWRAIGFAYFETLILTATPAKIAAEIARITELGRYIENVGGFQRFLWEDMADETMLILNDIQANLANPDVALASLQAKFNEGPVSDAVIYHLRLMAASYLKGNVDNYEPFIGGSAKDYSAGTIEPSNREIEHVGIILLVEVLLKPADFVLEIVYLDRTPMSKANTYRFPGGTNDRAESDLGPIIHLLFRPDHYDILYKPPPEPVDVQVHRAAAFTHQFQIGPTSIAPCGPMDNVVDFGLILSMASSYNAGAGNPLDPMLPFGMGPAAYTPSPEAQQPPPPWGETACSQHNTPAPSASPACSIITPNTHHQEQSPPMQQQLEHQQPPPPPPAEHVQSTVHLTPSPSLTHALRFSKYSYPTKTPDGAEDVHTVDDQALAFAAVTEYRPATTRAFEHSHFNPAHYANPNFQPDMYHHPPPYERRRSTDDDASEGTSGTAKRKKKEKPPIKTEPKEDV</sequence>
<feature type="compositionally biased region" description="Polar residues" evidence="7">
    <location>
        <begin position="514"/>
        <end position="523"/>
    </location>
</feature>
<dbReference type="EnsemblFungi" id="MAPG_01897T0">
    <property type="protein sequence ID" value="MAPG_01897T0"/>
    <property type="gene ID" value="MAPG_01897"/>
</dbReference>
<comment type="catalytic activity">
    <reaction evidence="1">
        <text>Thiol-dependent hydrolysis of ester, thioester, amide, peptide and isopeptide bonds formed by the C-terminal Gly of ubiquitin (a 76-residue protein attached to proteins as an intracellular targeting signal).</text>
        <dbReference type="EC" id="3.4.19.12"/>
    </reaction>
</comment>
<reference evidence="10" key="5">
    <citation type="submission" date="2015-06" db="UniProtKB">
        <authorList>
            <consortium name="EnsemblFungi"/>
        </authorList>
    </citation>
    <scope>IDENTIFICATION</scope>
    <source>
        <strain evidence="10">ATCC 64411</strain>
    </source>
</reference>
<dbReference type="PANTHER" id="PTHR12931:SF15">
    <property type="entry name" value="UBIQUITIN THIOESTERASE OTUBAIN-LIKE"/>
    <property type="match status" value="1"/>
</dbReference>
<dbReference type="STRING" id="644358.A0A0C4DPW7"/>
<evidence type="ECO:0000313" key="10">
    <source>
        <dbReference type="EnsemblFungi" id="MAPG_01897T0"/>
    </source>
</evidence>
<keyword evidence="3" id="KW-0645">Protease</keyword>
<dbReference type="Proteomes" id="UP000011715">
    <property type="component" value="Unassembled WGS sequence"/>
</dbReference>
<accession>A0A0C4DPW7</accession>
<dbReference type="GO" id="GO:0005634">
    <property type="term" value="C:nucleus"/>
    <property type="evidence" value="ECO:0007669"/>
    <property type="project" value="TreeGrafter"/>
</dbReference>
<dbReference type="OrthoDB" id="18915at2759"/>
<dbReference type="GO" id="GO:0043130">
    <property type="term" value="F:ubiquitin binding"/>
    <property type="evidence" value="ECO:0007669"/>
    <property type="project" value="TreeGrafter"/>
</dbReference>
<reference evidence="10" key="4">
    <citation type="journal article" date="2015" name="G3 (Bethesda)">
        <title>Genome sequences of three phytopathogenic species of the Magnaporthaceae family of fungi.</title>
        <authorList>
            <person name="Okagaki L.H."/>
            <person name="Nunes C.C."/>
            <person name="Sailsbery J."/>
            <person name="Clay B."/>
            <person name="Brown D."/>
            <person name="John T."/>
            <person name="Oh Y."/>
            <person name="Young N."/>
            <person name="Fitzgerald M."/>
            <person name="Haas B.J."/>
            <person name="Zeng Q."/>
            <person name="Young S."/>
            <person name="Adiconis X."/>
            <person name="Fan L."/>
            <person name="Levin J.Z."/>
            <person name="Mitchell T.K."/>
            <person name="Okubara P.A."/>
            <person name="Farman M.L."/>
            <person name="Kohn L.M."/>
            <person name="Birren B."/>
            <person name="Ma L.-J."/>
            <person name="Dean R.A."/>
        </authorList>
    </citation>
    <scope>NUCLEOTIDE SEQUENCE</scope>
    <source>
        <strain evidence="10">ATCC 64411 / 73-15</strain>
    </source>
</reference>
<name>A0A0C4DPW7_MAGP6</name>
<dbReference type="OMA" id="WMKLNPH"/>
<dbReference type="GO" id="GO:0071108">
    <property type="term" value="P:protein K48-linked deubiquitination"/>
    <property type="evidence" value="ECO:0007669"/>
    <property type="project" value="TreeGrafter"/>
</dbReference>